<comment type="caution">
    <text evidence="1">The sequence shown here is derived from an EMBL/GenBank/DDBJ whole genome shotgun (WGS) entry which is preliminary data.</text>
</comment>
<evidence type="ECO:0000313" key="2">
    <source>
        <dbReference type="Proteomes" id="UP000299211"/>
    </source>
</evidence>
<proteinExistence type="predicted"/>
<protein>
    <submittedName>
        <fullName evidence="1">Uncharacterized protein</fullName>
    </submittedName>
</protein>
<organism evidence="1 2">
    <name type="scientific">Streptomyces avermitilis</name>
    <dbReference type="NCBI Taxonomy" id="33903"/>
    <lineage>
        <taxon>Bacteria</taxon>
        <taxon>Bacillati</taxon>
        <taxon>Actinomycetota</taxon>
        <taxon>Actinomycetes</taxon>
        <taxon>Kitasatosporales</taxon>
        <taxon>Streptomycetaceae</taxon>
        <taxon>Streptomyces</taxon>
    </lineage>
</organism>
<name>A0A4D4MMJ9_STRAX</name>
<dbReference type="AlphaFoldDB" id="A0A4D4MMJ9"/>
<accession>A0A4D4MMJ9</accession>
<gene>
    <name evidence="1" type="ORF">SAV31267_028160</name>
</gene>
<sequence length="276" mass="26694">MGHLVGDDHGAGLALGVGDGGAVDELVAEGDEAGVLHGAGVELGDERLVVGVEGVGLLELLVVAVVAGAGDVEEFVGVRVEVGGEGAAAVKAEGQASVFGVYGVPGAGGDGDEVGGDEGGGGGLPGAVAHVGGDAVGEDGPAFGGLDLEFEDGLEVGLVEGGEDALHVVHEQLGVGVCLAVGGVGEAVHAFAGAGVAHGGVDAQLVLALGQARQRQSVLDQGRGVQGLPVQGGGAQLGGLQLDEGVRDVVVPRTVKVMTVRESKVSSPTVRSRAIA</sequence>
<reference evidence="1 2" key="1">
    <citation type="submission" date="2019-04" db="EMBL/GenBank/DDBJ databases">
        <title>Draft genome sequences of Streptomyces avermitilis ATCC 31267.</title>
        <authorList>
            <person name="Komaki H."/>
            <person name="Tamura T."/>
            <person name="Hosoyama A."/>
        </authorList>
    </citation>
    <scope>NUCLEOTIDE SEQUENCE [LARGE SCALE GENOMIC DNA]</scope>
    <source>
        <strain evidence="1 2">ATCC 31267</strain>
    </source>
</reference>
<dbReference type="EMBL" id="BJHY01000001">
    <property type="protein sequence ID" value="GDY73331.1"/>
    <property type="molecule type" value="Genomic_DNA"/>
</dbReference>
<evidence type="ECO:0000313" key="1">
    <source>
        <dbReference type="EMBL" id="GDY73331.1"/>
    </source>
</evidence>
<dbReference type="Proteomes" id="UP000299211">
    <property type="component" value="Unassembled WGS sequence"/>
</dbReference>